<dbReference type="OrthoDB" id="2556847at2759"/>
<evidence type="ECO:0000259" key="1">
    <source>
        <dbReference type="Pfam" id="PF13672"/>
    </source>
</evidence>
<dbReference type="InterPro" id="IPR001932">
    <property type="entry name" value="PPM-type_phosphatase-like_dom"/>
</dbReference>
<organism evidence="2 3">
    <name type="scientific">Chlamydomonas eustigma</name>
    <dbReference type="NCBI Taxonomy" id="1157962"/>
    <lineage>
        <taxon>Eukaryota</taxon>
        <taxon>Viridiplantae</taxon>
        <taxon>Chlorophyta</taxon>
        <taxon>core chlorophytes</taxon>
        <taxon>Chlorophyceae</taxon>
        <taxon>CS clade</taxon>
        <taxon>Chlamydomonadales</taxon>
        <taxon>Chlamydomonadaceae</taxon>
        <taxon>Chlamydomonas</taxon>
    </lineage>
</organism>
<evidence type="ECO:0000313" key="2">
    <source>
        <dbReference type="EMBL" id="GAX72710.1"/>
    </source>
</evidence>
<comment type="caution">
    <text evidence="2">The sequence shown here is derived from an EMBL/GenBank/DDBJ whole genome shotgun (WGS) entry which is preliminary data.</text>
</comment>
<dbReference type="InterPro" id="IPR036457">
    <property type="entry name" value="PPM-type-like_dom_sf"/>
</dbReference>
<dbReference type="EMBL" id="BEGY01000001">
    <property type="protein sequence ID" value="GAX72710.1"/>
    <property type="molecule type" value="Genomic_DNA"/>
</dbReference>
<feature type="domain" description="PPM-type phosphatase" evidence="1">
    <location>
        <begin position="92"/>
        <end position="312"/>
    </location>
</feature>
<accession>A0A250WQ85</accession>
<dbReference type="PANTHER" id="PTHR21586:SF0">
    <property type="entry name" value="PP2C-LIKE DOMAIN-CONTAINING PROTEIN CG9801"/>
    <property type="match status" value="1"/>
</dbReference>
<dbReference type="PANTHER" id="PTHR21586">
    <property type="entry name" value="TIPA"/>
    <property type="match status" value="1"/>
</dbReference>
<dbReference type="SUPFAM" id="SSF81606">
    <property type="entry name" value="PP2C-like"/>
    <property type="match status" value="1"/>
</dbReference>
<protein>
    <recommendedName>
        <fullName evidence="1">PPM-type phosphatase domain-containing protein</fullName>
    </recommendedName>
</protein>
<evidence type="ECO:0000313" key="3">
    <source>
        <dbReference type="Proteomes" id="UP000232323"/>
    </source>
</evidence>
<dbReference type="Proteomes" id="UP000232323">
    <property type="component" value="Unassembled WGS sequence"/>
</dbReference>
<dbReference type="AlphaFoldDB" id="A0A250WQ85"/>
<keyword evidence="3" id="KW-1185">Reference proteome</keyword>
<proteinExistence type="predicted"/>
<reference evidence="2 3" key="1">
    <citation type="submission" date="2017-08" db="EMBL/GenBank/DDBJ databases">
        <title>Acidophilic green algal genome provides insights into adaptation to an acidic environment.</title>
        <authorList>
            <person name="Hirooka S."/>
            <person name="Hirose Y."/>
            <person name="Kanesaki Y."/>
            <person name="Higuchi S."/>
            <person name="Fujiwara T."/>
            <person name="Onuma R."/>
            <person name="Era A."/>
            <person name="Ohbayashi R."/>
            <person name="Uzuka A."/>
            <person name="Nozaki H."/>
            <person name="Yoshikawa H."/>
            <person name="Miyagishima S.Y."/>
        </authorList>
    </citation>
    <scope>NUCLEOTIDE SEQUENCE [LARGE SCALE GENOMIC DNA]</scope>
    <source>
        <strain evidence="2 3">NIES-2499</strain>
    </source>
</reference>
<gene>
    <name evidence="2" type="ORF">CEUSTIGMA_g166.t1</name>
</gene>
<dbReference type="Pfam" id="PF13672">
    <property type="entry name" value="PP2C_2"/>
    <property type="match status" value="1"/>
</dbReference>
<dbReference type="Gene3D" id="3.60.40.10">
    <property type="entry name" value="PPM-type phosphatase domain"/>
    <property type="match status" value="1"/>
</dbReference>
<dbReference type="InterPro" id="IPR053287">
    <property type="entry name" value="PP2C-like_domain"/>
</dbReference>
<sequence length="474" mass="51247">MLDRLRHCWKKLIRNRPNPRNQPLQLLHSGKDGSPPSCSYDIFGVGNRTVQAACTGPDIGISEYSNLFGSASHELKMETDWAYGRSTSLYDVGPSGVRAGEPIADCFAVVRFQDLNVLTVADGVGWGEPSKRAARSAVFGAISFLIKELPQLTENGSRANTDQVFQIMLKALDSAQQVILAQSGTQTTLVMTVVARLTTPVRRDGIQVSSAASKRHHDAPPSYASGKYYRWVALTVNVGDSAAFVYRRVERVVEELTYASHKGTFRDPHFTPGALGFANGRDPDLGNLTCSVSLLNEGDVVFLTSDGVIDNFNPFVLKTARQLYPRVSCDVQSEASNVTSTADDLIDGYLPALGPHECHNLQMDLLTLTAVEALSKLSAPTASSSQSFSAHDLVEGLLTHVMKVTEGQRIFAQEKVAAREAAIKDIKLVSTEKPLLSTSGIRCLSKELAIPGKMDHATVVAYIVGGGRKNGTSH</sequence>
<name>A0A250WQ85_9CHLO</name>